<evidence type="ECO:0000313" key="16">
    <source>
        <dbReference type="WBParaSite" id="HNAJ_0001313301-mRNA-1"/>
    </source>
</evidence>
<dbReference type="AlphaFoldDB" id="A0A0R3TZ34"/>
<evidence type="ECO:0000256" key="5">
    <source>
        <dbReference type="ARBA" id="ARBA00022801"/>
    </source>
</evidence>
<dbReference type="STRING" id="102285.A0A0R3TZ34"/>
<evidence type="ECO:0000259" key="13">
    <source>
        <dbReference type="PROSITE" id="PS52048"/>
    </source>
</evidence>
<evidence type="ECO:0000256" key="12">
    <source>
        <dbReference type="SAM" id="SignalP"/>
    </source>
</evidence>
<evidence type="ECO:0000256" key="4">
    <source>
        <dbReference type="ARBA" id="ARBA00022786"/>
    </source>
</evidence>
<feature type="active site" description="Nucleophile" evidence="8 10">
    <location>
        <position position="103"/>
    </location>
</feature>
<sequence>MIYSIHFSQQILTCLTIIMSVAGNWCLIESDPGVFNELMAGFGADGLECIEVYDTQNTEFFKDALGLIFLFQWGNDQKKESKPLDFVDDNSIFFAKQVINNACATQALINVLFNVSSPNLKLGTTLTDFKSFVADFDSHMKGTALSDCEKLRLTHNSFARPQVFEVDQSNQVRPEDVYHFVGFVPINGAVYELDGLKPSPVRVATINEGSSWLDVALPVINTRMSECLDGKFNLMALVPSRLQMYQKLALKYVANPPVDKSLISQNDCNIYAEKAKLAEQRSENNRRRHNYLPFIIEYFKVLAENNLLIQSVQTAKSKSKAQQSRAVAAAARS</sequence>
<keyword evidence="15" id="KW-1185">Reference proteome</keyword>
<evidence type="ECO:0000256" key="8">
    <source>
        <dbReference type="PIRSR" id="PIRSR038120-1"/>
    </source>
</evidence>
<dbReference type="GO" id="GO:0006511">
    <property type="term" value="P:ubiquitin-dependent protein catabolic process"/>
    <property type="evidence" value="ECO:0007669"/>
    <property type="project" value="UniProtKB-UniRule"/>
</dbReference>
<dbReference type="SUPFAM" id="SSF54001">
    <property type="entry name" value="Cysteine proteinases"/>
    <property type="match status" value="1"/>
</dbReference>
<dbReference type="InterPro" id="IPR001578">
    <property type="entry name" value="Peptidase_C12_UCH"/>
</dbReference>
<reference evidence="14 15" key="2">
    <citation type="submission" date="2018-11" db="EMBL/GenBank/DDBJ databases">
        <authorList>
            <consortium name="Pathogen Informatics"/>
        </authorList>
    </citation>
    <scope>NUCLEOTIDE SEQUENCE [LARGE SCALE GENOMIC DNA]</scope>
</reference>
<reference evidence="16" key="1">
    <citation type="submission" date="2017-02" db="UniProtKB">
        <authorList>
            <consortium name="WormBaseParasite"/>
        </authorList>
    </citation>
    <scope>IDENTIFICATION</scope>
</reference>
<feature type="domain" description="UCH catalytic" evidence="13">
    <location>
        <begin position="24"/>
        <end position="239"/>
    </location>
</feature>
<dbReference type="InterPro" id="IPR017390">
    <property type="entry name" value="Ubiquitinyl_hydrolase_UCH37"/>
</dbReference>
<proteinExistence type="inferred from homology"/>
<evidence type="ECO:0000256" key="1">
    <source>
        <dbReference type="ARBA" id="ARBA00000707"/>
    </source>
</evidence>
<dbReference type="PANTHER" id="PTHR10589">
    <property type="entry name" value="UBIQUITIN CARBOXYL-TERMINAL HYDROLASE"/>
    <property type="match status" value="1"/>
</dbReference>
<keyword evidence="4 7" id="KW-0833">Ubl conjugation pathway</keyword>
<evidence type="ECO:0000256" key="7">
    <source>
        <dbReference type="PIRNR" id="PIRNR038120"/>
    </source>
</evidence>
<dbReference type="Pfam" id="PF18031">
    <property type="entry name" value="UCH_C"/>
    <property type="match status" value="1"/>
</dbReference>
<gene>
    <name evidence="14" type="ORF">HNAJ_LOCUS13107</name>
</gene>
<dbReference type="Proteomes" id="UP000278807">
    <property type="component" value="Unassembled WGS sequence"/>
</dbReference>
<dbReference type="EMBL" id="UZAE01014995">
    <property type="protein sequence ID" value="VDO14960.1"/>
    <property type="molecule type" value="Genomic_DNA"/>
</dbReference>
<dbReference type="InterPro" id="IPR038765">
    <property type="entry name" value="Papain-like_cys_pep_sf"/>
</dbReference>
<feature type="site" description="Important for enzyme activity" evidence="9 10">
    <location>
        <position position="194"/>
    </location>
</feature>
<dbReference type="Gene3D" id="1.20.58.860">
    <property type="match status" value="1"/>
</dbReference>
<dbReference type="PANTHER" id="PTHR10589:SF16">
    <property type="entry name" value="UBIQUITIN CARBOXYL-TERMINAL HYDROLASE ISOZYME L5"/>
    <property type="match status" value="1"/>
</dbReference>
<dbReference type="OrthoDB" id="1924260at2759"/>
<accession>A0A0R3TZ34</accession>
<comment type="catalytic activity">
    <reaction evidence="1 7 10 11">
        <text>Thiol-dependent hydrolysis of ester, thioester, amide, peptide and isopeptide bonds formed by the C-terminal Gly of ubiquitin (a 76-residue protein attached to proteins as an intracellular targeting signal).</text>
        <dbReference type="EC" id="3.4.19.12"/>
    </reaction>
</comment>
<dbReference type="GO" id="GO:0016579">
    <property type="term" value="P:protein deubiquitination"/>
    <property type="evidence" value="ECO:0007669"/>
    <property type="project" value="InterPro"/>
</dbReference>
<dbReference type="WBParaSite" id="HNAJ_0001313301-mRNA-1">
    <property type="protein sequence ID" value="HNAJ_0001313301-mRNA-1"/>
    <property type="gene ID" value="HNAJ_0001313301"/>
</dbReference>
<evidence type="ECO:0000256" key="6">
    <source>
        <dbReference type="ARBA" id="ARBA00022807"/>
    </source>
</evidence>
<dbReference type="GO" id="GO:0005737">
    <property type="term" value="C:cytoplasm"/>
    <property type="evidence" value="ECO:0007669"/>
    <property type="project" value="TreeGrafter"/>
</dbReference>
<dbReference type="InterPro" id="IPR041507">
    <property type="entry name" value="UCH_C"/>
</dbReference>
<feature type="chain" id="PRO_5043132183" description="Ubiquitin carboxyl-terminal hydrolase" evidence="12">
    <location>
        <begin position="24"/>
        <end position="333"/>
    </location>
</feature>
<protein>
    <recommendedName>
        <fullName evidence="7 11">Ubiquitin carboxyl-terminal hydrolase</fullName>
        <ecNumber evidence="7 11">3.4.19.12</ecNumber>
    </recommendedName>
</protein>
<dbReference type="InterPro" id="IPR036959">
    <property type="entry name" value="Peptidase_C12_UCH_sf"/>
</dbReference>
<keyword evidence="3 7" id="KW-0645">Protease</keyword>
<dbReference type="GO" id="GO:0004843">
    <property type="term" value="F:cysteine-type deubiquitinase activity"/>
    <property type="evidence" value="ECO:0007669"/>
    <property type="project" value="UniProtKB-UniRule"/>
</dbReference>
<evidence type="ECO:0000256" key="10">
    <source>
        <dbReference type="PROSITE-ProRule" id="PRU01393"/>
    </source>
</evidence>
<dbReference type="PROSITE" id="PS52048">
    <property type="entry name" value="UCH_DOMAIN"/>
    <property type="match status" value="1"/>
</dbReference>
<evidence type="ECO:0000256" key="3">
    <source>
        <dbReference type="ARBA" id="ARBA00022670"/>
    </source>
</evidence>
<name>A0A0R3TZ34_RODNA</name>
<dbReference type="PRINTS" id="PR00707">
    <property type="entry name" value="UBCTHYDRLASE"/>
</dbReference>
<feature type="site" description="Transition state stabilizer" evidence="10">
    <location>
        <position position="97"/>
    </location>
</feature>
<evidence type="ECO:0000256" key="2">
    <source>
        <dbReference type="ARBA" id="ARBA00009326"/>
    </source>
</evidence>
<organism evidence="16">
    <name type="scientific">Rodentolepis nana</name>
    <name type="common">Dwarf tapeworm</name>
    <name type="synonym">Hymenolepis nana</name>
    <dbReference type="NCBI Taxonomy" id="102285"/>
    <lineage>
        <taxon>Eukaryota</taxon>
        <taxon>Metazoa</taxon>
        <taxon>Spiralia</taxon>
        <taxon>Lophotrochozoa</taxon>
        <taxon>Platyhelminthes</taxon>
        <taxon>Cestoda</taxon>
        <taxon>Eucestoda</taxon>
        <taxon>Cyclophyllidea</taxon>
        <taxon>Hymenolepididae</taxon>
        <taxon>Rodentolepis</taxon>
    </lineage>
</organism>
<feature type="signal peptide" evidence="12">
    <location>
        <begin position="1"/>
        <end position="23"/>
    </location>
</feature>
<dbReference type="Gene3D" id="3.40.532.10">
    <property type="entry name" value="Peptidase C12, ubiquitin carboxyl-terminal hydrolase"/>
    <property type="match status" value="1"/>
</dbReference>
<dbReference type="PROSITE" id="PS52049">
    <property type="entry name" value="ULD"/>
    <property type="match status" value="1"/>
</dbReference>
<feature type="active site" description="Proton donor" evidence="8 10">
    <location>
        <position position="179"/>
    </location>
</feature>
<comment type="similarity">
    <text evidence="2 7 10 11">Belongs to the peptidase C12 family.</text>
</comment>
<dbReference type="Pfam" id="PF01088">
    <property type="entry name" value="Peptidase_C12"/>
    <property type="match status" value="1"/>
</dbReference>
<evidence type="ECO:0000256" key="11">
    <source>
        <dbReference type="RuleBase" id="RU361215"/>
    </source>
</evidence>
<evidence type="ECO:0000313" key="15">
    <source>
        <dbReference type="Proteomes" id="UP000278807"/>
    </source>
</evidence>
<dbReference type="EC" id="3.4.19.12" evidence="7 11"/>
<dbReference type="PIRSF" id="PIRSF038120">
    <property type="entry name" value="Ubiquitinyl_hydrolase_UCH37"/>
    <property type="match status" value="1"/>
</dbReference>
<keyword evidence="12" id="KW-0732">Signal</keyword>
<keyword evidence="6 7" id="KW-0788">Thiol protease</keyword>
<keyword evidence="5 7" id="KW-0378">Hydrolase</keyword>
<evidence type="ECO:0000256" key="9">
    <source>
        <dbReference type="PIRSR" id="PIRSR038120-2"/>
    </source>
</evidence>
<evidence type="ECO:0000313" key="14">
    <source>
        <dbReference type="EMBL" id="VDO14960.1"/>
    </source>
</evidence>